<accession>A0ABP9U7G4</accession>
<dbReference type="RefSeq" id="WP_353289915.1">
    <property type="nucleotide sequence ID" value="NZ_BAABQM010000003.1"/>
</dbReference>
<dbReference type="EMBL" id="BAABQM010000003">
    <property type="protein sequence ID" value="GAA5414754.1"/>
    <property type="molecule type" value="Genomic_DNA"/>
</dbReference>
<gene>
    <name evidence="1" type="ORF">UREOM_4650</name>
</gene>
<reference evidence="1" key="1">
    <citation type="submission" date="2024-02" db="EMBL/GenBank/DDBJ databases">
        <title>Draft genome sequence of new strains in genus Ureaplasma.</title>
        <authorList>
            <person name="Nakajima Y."/>
            <person name="Segawa T."/>
        </authorList>
    </citation>
    <scope>NUCLEOTIDE SEQUENCE [LARGE SCALE GENOMIC DNA]</scope>
    <source>
        <strain evidence="1">OM1</strain>
    </source>
</reference>
<organism evidence="1 2">
    <name type="scientific">Ureaplasma ceti</name>
    <dbReference type="NCBI Taxonomy" id="3119530"/>
    <lineage>
        <taxon>Bacteria</taxon>
        <taxon>Bacillati</taxon>
        <taxon>Mycoplasmatota</taxon>
        <taxon>Mycoplasmoidales</taxon>
        <taxon>Mycoplasmoidaceae</taxon>
        <taxon>Ureaplasma</taxon>
    </lineage>
</organism>
<name>A0ABP9U7G4_9BACT</name>
<evidence type="ECO:0000313" key="2">
    <source>
        <dbReference type="Proteomes" id="UP001449582"/>
    </source>
</evidence>
<proteinExistence type="predicted"/>
<keyword evidence="2" id="KW-1185">Reference proteome</keyword>
<sequence>MSIYIFKMWSKLINYCKKYQQQAKHEFGLKMMRNSMSRQNNQKTKKLYHNQHLLDVKVKWLRSDLEIQENLTCCLELDYKQCFLITNKCQFNTLNYLIDLDVVIVDLSWKVTHTYKSMAPNTQLQQLDRVSHIFVLTKNSVNVLNIQIGDIMQPMSRVN</sequence>
<comment type="caution">
    <text evidence="1">The sequence shown here is derived from an EMBL/GenBank/DDBJ whole genome shotgun (WGS) entry which is preliminary data.</text>
</comment>
<protein>
    <submittedName>
        <fullName evidence="1">Uncharacterized protein</fullName>
    </submittedName>
</protein>
<dbReference type="Proteomes" id="UP001449582">
    <property type="component" value="Unassembled WGS sequence"/>
</dbReference>
<evidence type="ECO:0000313" key="1">
    <source>
        <dbReference type="EMBL" id="GAA5414754.1"/>
    </source>
</evidence>